<gene>
    <name evidence="13" type="ORF">DV515_00018407</name>
</gene>
<comment type="catalytic activity">
    <reaction evidence="9">
        <text>L-seryl-[protein] + ATP = O-phospho-L-seryl-[protein] + ADP + H(+)</text>
        <dbReference type="Rhea" id="RHEA:17989"/>
        <dbReference type="Rhea" id="RHEA-COMP:9863"/>
        <dbReference type="Rhea" id="RHEA-COMP:11604"/>
        <dbReference type="ChEBI" id="CHEBI:15378"/>
        <dbReference type="ChEBI" id="CHEBI:29999"/>
        <dbReference type="ChEBI" id="CHEBI:30616"/>
        <dbReference type="ChEBI" id="CHEBI:83421"/>
        <dbReference type="ChEBI" id="CHEBI:456216"/>
        <dbReference type="EC" id="2.7.11.25"/>
    </reaction>
</comment>
<dbReference type="GO" id="GO:0005524">
    <property type="term" value="F:ATP binding"/>
    <property type="evidence" value="ECO:0007669"/>
    <property type="project" value="UniProtKB-KW"/>
</dbReference>
<evidence type="ECO:0000259" key="12">
    <source>
        <dbReference type="PROSITE" id="PS50011"/>
    </source>
</evidence>
<feature type="compositionally biased region" description="Basic and acidic residues" evidence="11">
    <location>
        <begin position="633"/>
        <end position="643"/>
    </location>
</feature>
<dbReference type="Pfam" id="PF07714">
    <property type="entry name" value="PK_Tyr_Ser-Thr"/>
    <property type="match status" value="1"/>
</dbReference>
<keyword evidence="10" id="KW-0175">Coiled coil</keyword>
<sequence>MDMALTRHGHGMGMELKQHGHGMDMAWTRHGHGMGTEVMDTPRARGRPARHGTARGGQDMASTPGLDTEARGSPAGWPRWPRRALRCRCARRGVCTQAPCYCIIMEFCAQGQLYEVLRAGRKVTPSLLVDWSMGIAGGMNYLHLHKIIHRDLKSPNMLITYDDVVKISDFGTSKELIDKSTKMSFAGTVAWMAPEVIRNEPVSEKVDIWSFGVVLWELLTGEIPYKDVDSSAIIWGVGSNSLHLPVPSSCPDGFKVLLRQNSKPRNRPSFRQILLHLDIASADVLSTPQETYFKSQAEWREEVKLHFEKIKSEGTCLHRLEEELINRRREELRHALDIREHYERKLERANNLYMELSALMLQLELKEKELLRREQALEKRYPGLFKPRVPRGLLHGNAVETLIKKRNVPQKLSPHGKRPDILKPEVLLPKLDAAMAQVALPGCPKGPPSPGRSRRAKGRHRKAGPRGGCGEPGPEAGTPRGPPATAASPDILGGTLEAAGAPPAAVPDAGPEGATGTQGSPPPQPPTPGEPERESGAGRGGKAGAGQHLTPAALLYRAAVTRGQKRGVSSEEEEGEVDSEVELPLRQRWPPGMSKRQSLSTFSSENFSDGDGDEGHTSEPSHSATPDVGSTNTDERPDDRSEDLLSQGSEIPLDAAPPEGPGRRHGGLSPTKVMPPTLPSQGHLQGWSLWGGGGGPPSPPDGVGKWNRVSRAPQIGSPWDGGVPRAPQMGLASGRGSAGPPRWGPHGMGGVPEPPRQGWQREGGPQSPPDGACKGQGVHKAPPNG</sequence>
<dbReference type="Proteomes" id="UP000276834">
    <property type="component" value="Unassembled WGS sequence"/>
</dbReference>
<feature type="non-terminal residue" evidence="13">
    <location>
        <position position="785"/>
    </location>
</feature>
<dbReference type="PANTHER" id="PTHR44329:SF17">
    <property type="entry name" value="MITOGEN-ACTIVATED PROTEIN KINASE KINASE KINASE 12"/>
    <property type="match status" value="1"/>
</dbReference>
<dbReference type="InterPro" id="IPR000719">
    <property type="entry name" value="Prot_kinase_dom"/>
</dbReference>
<evidence type="ECO:0000256" key="9">
    <source>
        <dbReference type="ARBA" id="ARBA00048329"/>
    </source>
</evidence>
<keyword evidence="3" id="KW-0723">Serine/threonine-protein kinase</keyword>
<dbReference type="PANTHER" id="PTHR44329">
    <property type="entry name" value="SERINE/THREONINE-PROTEIN KINASE TNNI3K-RELATED"/>
    <property type="match status" value="1"/>
</dbReference>
<dbReference type="PROSITE" id="PS00108">
    <property type="entry name" value="PROTEIN_KINASE_ST"/>
    <property type="match status" value="1"/>
</dbReference>
<keyword evidence="5" id="KW-0547">Nucleotide-binding</keyword>
<feature type="coiled-coil region" evidence="10">
    <location>
        <begin position="332"/>
        <end position="380"/>
    </location>
</feature>
<dbReference type="EC" id="2.7.11.25" evidence="2"/>
<dbReference type="InterPro" id="IPR001245">
    <property type="entry name" value="Ser-Thr/Tyr_kinase_cat_dom"/>
</dbReference>
<evidence type="ECO:0000256" key="4">
    <source>
        <dbReference type="ARBA" id="ARBA00022679"/>
    </source>
</evidence>
<dbReference type="EMBL" id="QUSF01003192">
    <property type="protein sequence ID" value="RLV63304.1"/>
    <property type="molecule type" value="Genomic_DNA"/>
</dbReference>
<evidence type="ECO:0000256" key="10">
    <source>
        <dbReference type="SAM" id="Coils"/>
    </source>
</evidence>
<feature type="compositionally biased region" description="Basic residues" evidence="11">
    <location>
        <begin position="452"/>
        <end position="464"/>
    </location>
</feature>
<evidence type="ECO:0000256" key="1">
    <source>
        <dbReference type="ARBA" id="ARBA00006529"/>
    </source>
</evidence>
<dbReference type="OrthoDB" id="339325at2759"/>
<feature type="compositionally biased region" description="Polar residues" evidence="11">
    <location>
        <begin position="620"/>
        <end position="632"/>
    </location>
</feature>
<evidence type="ECO:0000313" key="14">
    <source>
        <dbReference type="Proteomes" id="UP000276834"/>
    </source>
</evidence>
<evidence type="ECO:0000256" key="7">
    <source>
        <dbReference type="ARBA" id="ARBA00022840"/>
    </source>
</evidence>
<dbReference type="FunFam" id="1.10.510.10:FF:000087">
    <property type="entry name" value="Mitogen-activated protein kinase kinase kinase 12"/>
    <property type="match status" value="1"/>
</dbReference>
<evidence type="ECO:0000256" key="6">
    <source>
        <dbReference type="ARBA" id="ARBA00022777"/>
    </source>
</evidence>
<dbReference type="GO" id="GO:0005737">
    <property type="term" value="C:cytoplasm"/>
    <property type="evidence" value="ECO:0007669"/>
    <property type="project" value="TreeGrafter"/>
</dbReference>
<keyword evidence="14" id="KW-1185">Reference proteome</keyword>
<feature type="region of interest" description="Disordered" evidence="11">
    <location>
        <begin position="439"/>
        <end position="785"/>
    </location>
</feature>
<feature type="compositionally biased region" description="Acidic residues" evidence="11">
    <location>
        <begin position="570"/>
        <end position="581"/>
    </location>
</feature>
<evidence type="ECO:0000256" key="5">
    <source>
        <dbReference type="ARBA" id="ARBA00022741"/>
    </source>
</evidence>
<keyword evidence="7" id="KW-0067">ATP-binding</keyword>
<evidence type="ECO:0000313" key="13">
    <source>
        <dbReference type="EMBL" id="RLV63304.1"/>
    </source>
</evidence>
<evidence type="ECO:0000256" key="3">
    <source>
        <dbReference type="ARBA" id="ARBA00022527"/>
    </source>
</evidence>
<dbReference type="SUPFAM" id="SSF56112">
    <property type="entry name" value="Protein kinase-like (PK-like)"/>
    <property type="match status" value="1"/>
</dbReference>
<feature type="compositionally biased region" description="Pro residues" evidence="11">
    <location>
        <begin position="520"/>
        <end position="529"/>
    </location>
</feature>
<proteinExistence type="inferred from homology"/>
<feature type="region of interest" description="Disordered" evidence="11">
    <location>
        <begin position="40"/>
        <end position="77"/>
    </location>
</feature>
<evidence type="ECO:0000256" key="2">
    <source>
        <dbReference type="ARBA" id="ARBA00012406"/>
    </source>
</evidence>
<dbReference type="InterPro" id="IPR051681">
    <property type="entry name" value="Ser/Thr_Kinases-Pseudokinases"/>
</dbReference>
<feature type="domain" description="Protein kinase" evidence="12">
    <location>
        <begin position="1"/>
        <end position="279"/>
    </location>
</feature>
<dbReference type="SMART" id="SM00220">
    <property type="entry name" value="S_TKc"/>
    <property type="match status" value="1"/>
</dbReference>
<dbReference type="PRINTS" id="PR00109">
    <property type="entry name" value="TYRKINASE"/>
</dbReference>
<dbReference type="InterPro" id="IPR011009">
    <property type="entry name" value="Kinase-like_dom_sf"/>
</dbReference>
<reference evidence="13 14" key="1">
    <citation type="journal article" date="2018" name="Proc. R. Soc. B">
        <title>A non-coding region near Follistatin controls head colour polymorphism in the Gouldian finch.</title>
        <authorList>
            <person name="Toomey M.B."/>
            <person name="Marques C.I."/>
            <person name="Andrade P."/>
            <person name="Araujo P.M."/>
            <person name="Sabatino S."/>
            <person name="Gazda M.A."/>
            <person name="Afonso S."/>
            <person name="Lopes R.J."/>
            <person name="Corbo J.C."/>
            <person name="Carneiro M."/>
        </authorList>
    </citation>
    <scope>NUCLEOTIDE SEQUENCE [LARGE SCALE GENOMIC DNA]</scope>
    <source>
        <strain evidence="13">Red01</strain>
        <tissue evidence="13">Muscle</tissue>
    </source>
</reference>
<evidence type="ECO:0000256" key="8">
    <source>
        <dbReference type="ARBA" id="ARBA00047559"/>
    </source>
</evidence>
<keyword evidence="6" id="KW-0418">Kinase</keyword>
<dbReference type="AlphaFoldDB" id="A0A3L8Q7K7"/>
<name>A0A3L8Q7K7_CHLGU</name>
<evidence type="ECO:0000256" key="11">
    <source>
        <dbReference type="SAM" id="MobiDB-lite"/>
    </source>
</evidence>
<feature type="compositionally biased region" description="Low complexity" evidence="11">
    <location>
        <begin position="498"/>
        <end position="519"/>
    </location>
</feature>
<dbReference type="STRING" id="44316.ENSEGOP00005020897"/>
<dbReference type="InterPro" id="IPR008271">
    <property type="entry name" value="Ser/Thr_kinase_AS"/>
</dbReference>
<comment type="caution">
    <text evidence="13">The sequence shown here is derived from an EMBL/GenBank/DDBJ whole genome shotgun (WGS) entry which is preliminary data.</text>
</comment>
<protein>
    <recommendedName>
        <fullName evidence="2">mitogen-activated protein kinase kinase kinase</fullName>
        <ecNumber evidence="2">2.7.11.25</ecNumber>
    </recommendedName>
</protein>
<dbReference type="PROSITE" id="PS50011">
    <property type="entry name" value="PROTEIN_KINASE_DOM"/>
    <property type="match status" value="1"/>
</dbReference>
<dbReference type="GO" id="GO:0004709">
    <property type="term" value="F:MAP kinase kinase kinase activity"/>
    <property type="evidence" value="ECO:0007669"/>
    <property type="project" value="UniProtKB-EC"/>
</dbReference>
<keyword evidence="4" id="KW-0808">Transferase</keyword>
<feature type="compositionally biased region" description="Polar residues" evidence="11">
    <location>
        <begin position="595"/>
        <end position="607"/>
    </location>
</feature>
<organism evidence="13 14">
    <name type="scientific">Chloebia gouldiae</name>
    <name type="common">Gouldian finch</name>
    <name type="synonym">Erythrura gouldiae</name>
    <dbReference type="NCBI Taxonomy" id="44316"/>
    <lineage>
        <taxon>Eukaryota</taxon>
        <taxon>Metazoa</taxon>
        <taxon>Chordata</taxon>
        <taxon>Craniata</taxon>
        <taxon>Vertebrata</taxon>
        <taxon>Euteleostomi</taxon>
        <taxon>Archelosauria</taxon>
        <taxon>Archosauria</taxon>
        <taxon>Dinosauria</taxon>
        <taxon>Saurischia</taxon>
        <taxon>Theropoda</taxon>
        <taxon>Coelurosauria</taxon>
        <taxon>Aves</taxon>
        <taxon>Neognathae</taxon>
        <taxon>Neoaves</taxon>
        <taxon>Telluraves</taxon>
        <taxon>Australaves</taxon>
        <taxon>Passeriformes</taxon>
        <taxon>Passeroidea</taxon>
        <taxon>Passeridae</taxon>
        <taxon>Chloebia</taxon>
    </lineage>
</organism>
<accession>A0A3L8Q7K7</accession>
<feature type="compositionally biased region" description="Basic residues" evidence="11">
    <location>
        <begin position="44"/>
        <end position="53"/>
    </location>
</feature>
<comment type="similarity">
    <text evidence="1">Belongs to the protein kinase superfamily. STE Ser/Thr protein kinase family. MAP kinase kinase kinase subfamily.</text>
</comment>
<feature type="compositionally biased region" description="Low complexity" evidence="11">
    <location>
        <begin position="472"/>
        <end position="487"/>
    </location>
</feature>
<comment type="catalytic activity">
    <reaction evidence="8">
        <text>L-threonyl-[protein] + ATP = O-phospho-L-threonyl-[protein] + ADP + H(+)</text>
        <dbReference type="Rhea" id="RHEA:46608"/>
        <dbReference type="Rhea" id="RHEA-COMP:11060"/>
        <dbReference type="Rhea" id="RHEA-COMP:11605"/>
        <dbReference type="ChEBI" id="CHEBI:15378"/>
        <dbReference type="ChEBI" id="CHEBI:30013"/>
        <dbReference type="ChEBI" id="CHEBI:30616"/>
        <dbReference type="ChEBI" id="CHEBI:61977"/>
        <dbReference type="ChEBI" id="CHEBI:456216"/>
        <dbReference type="EC" id="2.7.11.25"/>
    </reaction>
</comment>
<dbReference type="Gene3D" id="1.10.510.10">
    <property type="entry name" value="Transferase(Phosphotransferase) domain 1"/>
    <property type="match status" value="1"/>
</dbReference>